<evidence type="ECO:0000313" key="10">
    <source>
        <dbReference type="Proteomes" id="UP001387100"/>
    </source>
</evidence>
<comment type="caution">
    <text evidence="9">The sequence shown here is derived from an EMBL/GenBank/DDBJ whole genome shotgun (WGS) entry which is preliminary data.</text>
</comment>
<protein>
    <recommendedName>
        <fullName evidence="4 5">Pyrroline-5-carboxylate reductase</fullName>
        <shortName evidence="4">P5C reductase</shortName>
        <shortName evidence="4">P5CR</shortName>
        <ecNumber evidence="4 5">1.5.1.2</ecNumber>
    </recommendedName>
    <alternativeName>
        <fullName evidence="4">PCA reductase</fullName>
    </alternativeName>
</protein>
<organism evidence="9 10">
    <name type="scientific">Pseudokineococcus basanitobsidens</name>
    <dbReference type="NCBI Taxonomy" id="1926649"/>
    <lineage>
        <taxon>Bacteria</taxon>
        <taxon>Bacillati</taxon>
        <taxon>Actinomycetota</taxon>
        <taxon>Actinomycetes</taxon>
        <taxon>Kineosporiales</taxon>
        <taxon>Kineosporiaceae</taxon>
        <taxon>Pseudokineococcus</taxon>
    </lineage>
</organism>
<dbReference type="InterPro" id="IPR008927">
    <property type="entry name" value="6-PGluconate_DH-like_C_sf"/>
</dbReference>
<evidence type="ECO:0000313" key="9">
    <source>
        <dbReference type="EMBL" id="MEJ5944273.1"/>
    </source>
</evidence>
<keyword evidence="10" id="KW-1185">Reference proteome</keyword>
<dbReference type="PIRSF" id="PIRSF000193">
    <property type="entry name" value="Pyrrol-5-carb_rd"/>
    <property type="match status" value="1"/>
</dbReference>
<proteinExistence type="inferred from homology"/>
<name>A0ABU8RGX1_9ACTN</name>
<dbReference type="Pfam" id="PF14748">
    <property type="entry name" value="P5CR_dimer"/>
    <property type="match status" value="1"/>
</dbReference>
<comment type="function">
    <text evidence="4">Catalyzes the reduction of 1-pyrroline-5-carboxylate (PCA) to L-proline.</text>
</comment>
<evidence type="ECO:0000256" key="3">
    <source>
        <dbReference type="ARBA" id="ARBA00023002"/>
    </source>
</evidence>
<feature type="domain" description="Pyrroline-5-carboxylate reductase catalytic N-terminal" evidence="7">
    <location>
        <begin position="11"/>
        <end position="103"/>
    </location>
</feature>
<keyword evidence="4 6" id="KW-0028">Amino-acid biosynthesis</keyword>
<dbReference type="InterPro" id="IPR028939">
    <property type="entry name" value="P5C_Rdtase_cat_N"/>
</dbReference>
<keyword evidence="4" id="KW-0963">Cytoplasm</keyword>
<dbReference type="SUPFAM" id="SSF51735">
    <property type="entry name" value="NAD(P)-binding Rossmann-fold domains"/>
    <property type="match status" value="1"/>
</dbReference>
<comment type="pathway">
    <text evidence="4 6">Amino-acid biosynthesis; L-proline biosynthesis; L-proline from L-glutamate 5-semialdehyde: step 1/1.</text>
</comment>
<comment type="subcellular location">
    <subcellularLocation>
        <location evidence="4">Cytoplasm</location>
    </subcellularLocation>
</comment>
<evidence type="ECO:0000259" key="7">
    <source>
        <dbReference type="Pfam" id="PF03807"/>
    </source>
</evidence>
<dbReference type="InterPro" id="IPR053790">
    <property type="entry name" value="P5CR-like_CS"/>
</dbReference>
<dbReference type="EC" id="1.5.1.2" evidence="4 5"/>
<gene>
    <name evidence="4 9" type="primary">proC</name>
    <name evidence="9" type="ORF">WDZ17_03060</name>
</gene>
<evidence type="ECO:0000256" key="1">
    <source>
        <dbReference type="ARBA" id="ARBA00005525"/>
    </source>
</evidence>
<dbReference type="NCBIfam" id="TIGR00112">
    <property type="entry name" value="proC"/>
    <property type="match status" value="1"/>
</dbReference>
<dbReference type="InterPro" id="IPR000304">
    <property type="entry name" value="Pyrroline-COOH_reductase"/>
</dbReference>
<comment type="catalytic activity">
    <reaction evidence="4 6">
        <text>L-proline + NADP(+) = (S)-1-pyrroline-5-carboxylate + NADPH + 2 H(+)</text>
        <dbReference type="Rhea" id="RHEA:14109"/>
        <dbReference type="ChEBI" id="CHEBI:15378"/>
        <dbReference type="ChEBI" id="CHEBI:17388"/>
        <dbReference type="ChEBI" id="CHEBI:57783"/>
        <dbReference type="ChEBI" id="CHEBI:58349"/>
        <dbReference type="ChEBI" id="CHEBI:60039"/>
        <dbReference type="EC" id="1.5.1.2"/>
    </reaction>
</comment>
<dbReference type="Gene3D" id="1.10.3730.10">
    <property type="entry name" value="ProC C-terminal domain-like"/>
    <property type="match status" value="1"/>
</dbReference>
<comment type="similarity">
    <text evidence="1 4 6">Belongs to the pyrroline-5-carboxylate reductase family.</text>
</comment>
<feature type="domain" description="Pyrroline-5-carboxylate reductase dimerisation" evidence="8">
    <location>
        <begin position="166"/>
        <end position="270"/>
    </location>
</feature>
<reference evidence="9 10" key="1">
    <citation type="journal article" date="2017" name="Int. J. Syst. Evol. Microbiol.">
        <title>Pseudokineococcus basanitobsidens sp. nov., isolated from volcanic rock.</title>
        <authorList>
            <person name="Lee D.W."/>
            <person name="Park M.Y."/>
            <person name="Kim J.J."/>
            <person name="Kim B.S."/>
        </authorList>
    </citation>
    <scope>NUCLEOTIDE SEQUENCE [LARGE SCALE GENOMIC DNA]</scope>
    <source>
        <strain evidence="9 10">DSM 103726</strain>
    </source>
</reference>
<sequence>MSSTDEDRRPRVAVLGVGTMGEAVLAGVLRSGWTADDVVVVVRREERARELDERYGVRAVPLPEGAAADVLVVAVKPQQLDDVLAEAAAHVRAGALLVSVAAGVPTARLAAPLPHGVAVVRAMPNTPALVGRGVTALSAGPGAEQAQVALAAELLAGTGDVVVVPEAQQDAATAVSGSGPAYVLHLLEALVEAGVHAGLPRATSSRLATGTLAGTAALLEETGEHPALLRERVTSPGGTTAAGLRQLDERGVRAAVLAAVEAARERARELGA</sequence>
<dbReference type="PROSITE" id="PS00521">
    <property type="entry name" value="P5CR"/>
    <property type="match status" value="1"/>
</dbReference>
<keyword evidence="4 6" id="KW-0641">Proline biosynthesis</keyword>
<dbReference type="InterPro" id="IPR036291">
    <property type="entry name" value="NAD(P)-bd_dom_sf"/>
</dbReference>
<dbReference type="GO" id="GO:0004735">
    <property type="term" value="F:pyrroline-5-carboxylate reductase activity"/>
    <property type="evidence" value="ECO:0007669"/>
    <property type="project" value="UniProtKB-EC"/>
</dbReference>
<evidence type="ECO:0000256" key="5">
    <source>
        <dbReference type="NCBIfam" id="TIGR00112"/>
    </source>
</evidence>
<evidence type="ECO:0000259" key="8">
    <source>
        <dbReference type="Pfam" id="PF14748"/>
    </source>
</evidence>
<dbReference type="Pfam" id="PF03807">
    <property type="entry name" value="F420_oxidored"/>
    <property type="match status" value="1"/>
</dbReference>
<dbReference type="SUPFAM" id="SSF48179">
    <property type="entry name" value="6-phosphogluconate dehydrogenase C-terminal domain-like"/>
    <property type="match status" value="1"/>
</dbReference>
<keyword evidence="3 4" id="KW-0560">Oxidoreductase</keyword>
<evidence type="ECO:0000256" key="2">
    <source>
        <dbReference type="ARBA" id="ARBA00022857"/>
    </source>
</evidence>
<dbReference type="Proteomes" id="UP001387100">
    <property type="component" value="Unassembled WGS sequence"/>
</dbReference>
<dbReference type="PANTHER" id="PTHR11645:SF0">
    <property type="entry name" value="PYRROLINE-5-CARBOXYLATE REDUCTASE 3"/>
    <property type="match status" value="1"/>
</dbReference>
<accession>A0ABU8RGX1</accession>
<dbReference type="RefSeq" id="WP_339573663.1">
    <property type="nucleotide sequence ID" value="NZ_JBBIAA010000002.1"/>
</dbReference>
<dbReference type="InterPro" id="IPR029036">
    <property type="entry name" value="P5CR_dimer"/>
</dbReference>
<evidence type="ECO:0000256" key="4">
    <source>
        <dbReference type="HAMAP-Rule" id="MF_01925"/>
    </source>
</evidence>
<keyword evidence="2 4" id="KW-0521">NADP</keyword>
<dbReference type="PANTHER" id="PTHR11645">
    <property type="entry name" value="PYRROLINE-5-CARBOXYLATE REDUCTASE"/>
    <property type="match status" value="1"/>
</dbReference>
<dbReference type="HAMAP" id="MF_01925">
    <property type="entry name" value="P5C_reductase"/>
    <property type="match status" value="1"/>
</dbReference>
<dbReference type="EMBL" id="JBBIAA010000002">
    <property type="protein sequence ID" value="MEJ5944273.1"/>
    <property type="molecule type" value="Genomic_DNA"/>
</dbReference>
<dbReference type="Gene3D" id="3.40.50.720">
    <property type="entry name" value="NAD(P)-binding Rossmann-like Domain"/>
    <property type="match status" value="1"/>
</dbReference>
<evidence type="ECO:0000256" key="6">
    <source>
        <dbReference type="RuleBase" id="RU003903"/>
    </source>
</evidence>
<comment type="catalytic activity">
    <reaction evidence="4">
        <text>L-proline + NAD(+) = (S)-1-pyrroline-5-carboxylate + NADH + 2 H(+)</text>
        <dbReference type="Rhea" id="RHEA:14105"/>
        <dbReference type="ChEBI" id="CHEBI:15378"/>
        <dbReference type="ChEBI" id="CHEBI:17388"/>
        <dbReference type="ChEBI" id="CHEBI:57540"/>
        <dbReference type="ChEBI" id="CHEBI:57945"/>
        <dbReference type="ChEBI" id="CHEBI:60039"/>
        <dbReference type="EC" id="1.5.1.2"/>
    </reaction>
</comment>